<dbReference type="Proteomes" id="UP000186058">
    <property type="component" value="Unassembled WGS sequence"/>
</dbReference>
<dbReference type="Pfam" id="PF03992">
    <property type="entry name" value="ABM"/>
    <property type="match status" value="1"/>
</dbReference>
<feature type="domain" description="ABM" evidence="1">
    <location>
        <begin position="2"/>
        <end position="92"/>
    </location>
</feature>
<keyword evidence="3" id="KW-1185">Reference proteome</keyword>
<evidence type="ECO:0000259" key="1">
    <source>
        <dbReference type="PROSITE" id="PS51725"/>
    </source>
</evidence>
<dbReference type="InterPro" id="IPR011008">
    <property type="entry name" value="Dimeric_a/b-barrel"/>
</dbReference>
<keyword evidence="2" id="KW-0560">Oxidoreductase</keyword>
<dbReference type="PROSITE" id="PS51725">
    <property type="entry name" value="ABM"/>
    <property type="match status" value="1"/>
</dbReference>
<dbReference type="GO" id="GO:0004497">
    <property type="term" value="F:monooxygenase activity"/>
    <property type="evidence" value="ECO:0007669"/>
    <property type="project" value="UniProtKB-KW"/>
</dbReference>
<name>A0ABX3EUI5_9BACL</name>
<dbReference type="PANTHER" id="PTHR33336">
    <property type="entry name" value="QUINOL MONOOXYGENASE YGIN-RELATED"/>
    <property type="match status" value="1"/>
</dbReference>
<dbReference type="InterPro" id="IPR050744">
    <property type="entry name" value="AI-2_Isomerase_LsrG"/>
</dbReference>
<dbReference type="InterPro" id="IPR007138">
    <property type="entry name" value="ABM_dom"/>
</dbReference>
<dbReference type="EMBL" id="LVWI01000033">
    <property type="protein sequence ID" value="OKP87994.1"/>
    <property type="molecule type" value="Genomic_DNA"/>
</dbReference>
<organism evidence="2 3">
    <name type="scientific">Paenibacillus helianthi</name>
    <dbReference type="NCBI Taxonomy" id="1349432"/>
    <lineage>
        <taxon>Bacteria</taxon>
        <taxon>Bacillati</taxon>
        <taxon>Bacillota</taxon>
        <taxon>Bacilli</taxon>
        <taxon>Bacillales</taxon>
        <taxon>Paenibacillaceae</taxon>
        <taxon>Paenibacillus</taxon>
    </lineage>
</organism>
<protein>
    <submittedName>
        <fullName evidence="2">Monooxygenase</fullName>
    </submittedName>
</protein>
<dbReference type="PANTHER" id="PTHR33336:SF3">
    <property type="entry name" value="ABM DOMAIN-CONTAINING PROTEIN"/>
    <property type="match status" value="1"/>
</dbReference>
<dbReference type="SUPFAM" id="SSF54909">
    <property type="entry name" value="Dimeric alpha+beta barrel"/>
    <property type="match status" value="1"/>
</dbReference>
<evidence type="ECO:0000313" key="2">
    <source>
        <dbReference type="EMBL" id="OKP87994.1"/>
    </source>
</evidence>
<dbReference type="Gene3D" id="3.30.70.100">
    <property type="match status" value="1"/>
</dbReference>
<evidence type="ECO:0000313" key="3">
    <source>
        <dbReference type="Proteomes" id="UP000186058"/>
    </source>
</evidence>
<sequence>MIIIHAVMQVNPAHKEKFLAEAKQLLAATHKEEGNLSYELYNHFEQENTYIMIETWRDMEAVASHNTSAHLTGFAAKAPEFLTAPLDLKEYITENRPANNL</sequence>
<reference evidence="2 3" key="1">
    <citation type="submission" date="2016-03" db="EMBL/GenBank/DDBJ databases">
        <authorList>
            <person name="Sant'Anna F.H."/>
            <person name="Ambrosini A."/>
            <person name="Souza R."/>
            <person name="Bach E."/>
            <person name="Fernandes G."/>
            <person name="Balsanelli E."/>
            <person name="Baura V.A."/>
            <person name="Souza E.M."/>
            <person name="Passaglia L."/>
        </authorList>
    </citation>
    <scope>NUCLEOTIDE SEQUENCE [LARGE SCALE GENOMIC DNA]</scope>
    <source>
        <strain evidence="2 3">P26E</strain>
    </source>
</reference>
<accession>A0ABX3EUI5</accession>
<comment type="caution">
    <text evidence="2">The sequence shown here is derived from an EMBL/GenBank/DDBJ whole genome shotgun (WGS) entry which is preliminary data.</text>
</comment>
<gene>
    <name evidence="2" type="ORF">A3844_09300</name>
</gene>
<keyword evidence="2" id="KW-0503">Monooxygenase</keyword>
<proteinExistence type="predicted"/>
<dbReference type="RefSeq" id="WP_074086785.1">
    <property type="nucleotide sequence ID" value="NZ_LVWI01000033.1"/>
</dbReference>